<feature type="domain" description="DinB-like" evidence="1">
    <location>
        <begin position="38"/>
        <end position="176"/>
    </location>
</feature>
<accession>A0A5M9X0H9</accession>
<evidence type="ECO:0000313" key="2">
    <source>
        <dbReference type="EMBL" id="KAA8787113.1"/>
    </source>
</evidence>
<dbReference type="EMBL" id="RIAS01000018">
    <property type="protein sequence ID" value="KAA8787113.1"/>
    <property type="molecule type" value="Genomic_DNA"/>
</dbReference>
<sequence length="190" mass="22587">MNINETIAFIDNELTQTLIDYQNWFTLKFDLLSFKPQVGWSIEQVLEHVTLTNHFLLILIRKGKRKAIELSEKKDLNTIIESYQINLQELDAIAKHKSFNWNRPEHMEPKGDRELGQVRSLLKDQINECKEFLKEMENGEGILYKTTMTVNNLGKIDVYQYIYFLSQHAKRHIEQMQKVMDEYSKFKEAE</sequence>
<gene>
    <name evidence="2" type="ORF">EC604_25100</name>
</gene>
<dbReference type="Pfam" id="PF12867">
    <property type="entry name" value="DinB_2"/>
    <property type="match status" value="1"/>
</dbReference>
<dbReference type="Gene3D" id="1.20.120.450">
    <property type="entry name" value="dinb family like domain"/>
    <property type="match status" value="1"/>
</dbReference>
<dbReference type="RefSeq" id="WP_123066786.1">
    <property type="nucleotide sequence ID" value="NZ_RIAS01000018.1"/>
</dbReference>
<dbReference type="InterPro" id="IPR024775">
    <property type="entry name" value="DinB-like"/>
</dbReference>
<comment type="caution">
    <text evidence="2">The sequence shown here is derived from an EMBL/GenBank/DDBJ whole genome shotgun (WGS) entry which is preliminary data.</text>
</comment>
<dbReference type="Proteomes" id="UP000323664">
    <property type="component" value="Unassembled WGS sequence"/>
</dbReference>
<name>A0A5M9X0H9_PAEAM</name>
<evidence type="ECO:0000259" key="1">
    <source>
        <dbReference type="Pfam" id="PF12867"/>
    </source>
</evidence>
<organism evidence="2 3">
    <name type="scientific">Paenibacillus amylolyticus</name>
    <dbReference type="NCBI Taxonomy" id="1451"/>
    <lineage>
        <taxon>Bacteria</taxon>
        <taxon>Bacillati</taxon>
        <taxon>Bacillota</taxon>
        <taxon>Bacilli</taxon>
        <taxon>Bacillales</taxon>
        <taxon>Paenibacillaceae</taxon>
        <taxon>Paenibacillus</taxon>
    </lineage>
</organism>
<dbReference type="AlphaFoldDB" id="A0A5M9X0H9"/>
<dbReference type="SUPFAM" id="SSF109854">
    <property type="entry name" value="DinB/YfiT-like putative metalloenzymes"/>
    <property type="match status" value="1"/>
</dbReference>
<dbReference type="InterPro" id="IPR034660">
    <property type="entry name" value="DinB/YfiT-like"/>
</dbReference>
<proteinExistence type="predicted"/>
<dbReference type="OrthoDB" id="5464839at2"/>
<protein>
    <submittedName>
        <fullName evidence="2">DinB family protein</fullName>
    </submittedName>
</protein>
<evidence type="ECO:0000313" key="3">
    <source>
        <dbReference type="Proteomes" id="UP000323664"/>
    </source>
</evidence>
<reference evidence="2 3" key="1">
    <citation type="journal article" date="2019" name="J. Ind. Microbiol. Biotechnol.">
        <title>Paenibacillus amylolyticus 27C64 has a diverse set of carbohydrate-active enzymes and complete pectin deconstruction system.</title>
        <authorList>
            <person name="Keggi C."/>
            <person name="Doran-Peterson J."/>
        </authorList>
    </citation>
    <scope>NUCLEOTIDE SEQUENCE [LARGE SCALE GENOMIC DNA]</scope>
    <source>
        <strain evidence="2 3">27C64</strain>
    </source>
</reference>